<feature type="non-terminal residue" evidence="1">
    <location>
        <position position="181"/>
    </location>
</feature>
<name>A0A382XFG8_9ZZZZ</name>
<protein>
    <submittedName>
        <fullName evidence="1">Uncharacterized protein</fullName>
    </submittedName>
</protein>
<organism evidence="1">
    <name type="scientific">marine metagenome</name>
    <dbReference type="NCBI Taxonomy" id="408172"/>
    <lineage>
        <taxon>unclassified sequences</taxon>
        <taxon>metagenomes</taxon>
        <taxon>ecological metagenomes</taxon>
    </lineage>
</organism>
<sequence length="181" mass="20476">MEPYNHDQVLHGFTLGITDVTQINNIESYFNLPGQDGTVIGLTYTNDRKAVPVRIGTGTKKLPPPGITDVSIETNTSKMAVWRATINLKFYGKEQYNFIYQTFLRPGNEIVIEYGHTRKVLGDTENAGSNNEDLDFFEKLDEDKITQFTETFTKNKRLPTTRNSSAVCGSVTNFKVRLNEK</sequence>
<accession>A0A382XFG8</accession>
<evidence type="ECO:0000313" key="1">
    <source>
        <dbReference type="EMBL" id="SVD69325.1"/>
    </source>
</evidence>
<gene>
    <name evidence="1" type="ORF">METZ01_LOCUS422179</name>
</gene>
<reference evidence="1" key="1">
    <citation type="submission" date="2018-05" db="EMBL/GenBank/DDBJ databases">
        <authorList>
            <person name="Lanie J.A."/>
            <person name="Ng W.-L."/>
            <person name="Kazmierczak K.M."/>
            <person name="Andrzejewski T.M."/>
            <person name="Davidsen T.M."/>
            <person name="Wayne K.J."/>
            <person name="Tettelin H."/>
            <person name="Glass J.I."/>
            <person name="Rusch D."/>
            <person name="Podicherti R."/>
            <person name="Tsui H.-C.T."/>
            <person name="Winkler M.E."/>
        </authorList>
    </citation>
    <scope>NUCLEOTIDE SEQUENCE</scope>
</reference>
<dbReference type="AlphaFoldDB" id="A0A382XFG8"/>
<proteinExistence type="predicted"/>
<dbReference type="EMBL" id="UINC01167047">
    <property type="protein sequence ID" value="SVD69325.1"/>
    <property type="molecule type" value="Genomic_DNA"/>
</dbReference>